<keyword evidence="4" id="KW-1185">Reference proteome</keyword>
<dbReference type="Gramene" id="Manes.02G218600.1.v8.1">
    <property type="protein sequence ID" value="Manes.02G218600.1.v8.1.CDS"/>
    <property type="gene ID" value="Manes.02G218600.v8.1"/>
</dbReference>
<feature type="chain" id="PRO_5012248723" evidence="2">
    <location>
        <begin position="22"/>
        <end position="128"/>
    </location>
</feature>
<feature type="signal peptide" evidence="2">
    <location>
        <begin position="1"/>
        <end position="21"/>
    </location>
</feature>
<dbReference type="PANTHER" id="PTHR33184">
    <property type="entry name" value="PROTEIN TAPETUM DETERMINANT 1-LIKE-RELATED"/>
    <property type="match status" value="1"/>
</dbReference>
<accession>A0A2C9WG54</accession>
<dbReference type="AlphaFoldDB" id="A0A2C9WG54"/>
<dbReference type="InterPro" id="IPR040361">
    <property type="entry name" value="TPD1"/>
</dbReference>
<dbReference type="GO" id="GO:0001709">
    <property type="term" value="P:cell fate determination"/>
    <property type="evidence" value="ECO:0000318"/>
    <property type="project" value="GO_Central"/>
</dbReference>
<evidence type="ECO:0000313" key="4">
    <source>
        <dbReference type="Proteomes" id="UP000091857"/>
    </source>
</evidence>
<dbReference type="STRING" id="3983.A0A2C9WG54"/>
<evidence type="ECO:0000313" key="3">
    <source>
        <dbReference type="EMBL" id="OAY58943.1"/>
    </source>
</evidence>
<dbReference type="PANTHER" id="PTHR33184:SF72">
    <property type="entry name" value="BETA-1,3-N-ACETYLGLUCOSAMINYLTRANSFERASE FAMILY PROTEIN"/>
    <property type="match status" value="1"/>
</dbReference>
<evidence type="ECO:0000256" key="1">
    <source>
        <dbReference type="ARBA" id="ARBA00022729"/>
    </source>
</evidence>
<dbReference type="EMBL" id="CM004388">
    <property type="protein sequence ID" value="OAY58943.1"/>
    <property type="molecule type" value="Genomic_DNA"/>
</dbReference>
<evidence type="ECO:0000256" key="2">
    <source>
        <dbReference type="SAM" id="SignalP"/>
    </source>
</evidence>
<dbReference type="Proteomes" id="UP000091857">
    <property type="component" value="Chromosome 2"/>
</dbReference>
<dbReference type="OMA" id="ECHRELI"/>
<reference evidence="4" key="1">
    <citation type="journal article" date="2016" name="Nat. Biotechnol.">
        <title>Sequencing wild and cultivated cassava and related species reveals extensive interspecific hybridization and genetic diversity.</title>
        <authorList>
            <person name="Bredeson J.V."/>
            <person name="Lyons J.B."/>
            <person name="Prochnik S.E."/>
            <person name="Wu G.A."/>
            <person name="Ha C.M."/>
            <person name="Edsinger-Gonzales E."/>
            <person name="Grimwood J."/>
            <person name="Schmutz J."/>
            <person name="Rabbi I.Y."/>
            <person name="Egesi C."/>
            <person name="Nauluvula P."/>
            <person name="Lebot V."/>
            <person name="Ndunguru J."/>
            <person name="Mkamilo G."/>
            <person name="Bart R.S."/>
            <person name="Setter T.L."/>
            <person name="Gleadow R.M."/>
            <person name="Kulakow P."/>
            <person name="Ferguson M.E."/>
            <person name="Rounsley S."/>
            <person name="Rokhsar D.S."/>
        </authorList>
    </citation>
    <scope>NUCLEOTIDE SEQUENCE [LARGE SCALE GENOMIC DNA]</scope>
    <source>
        <strain evidence="4">cv. AM560-2</strain>
    </source>
</reference>
<gene>
    <name evidence="3" type="ORF">MANES_02G218600v8</name>
</gene>
<dbReference type="Pfam" id="PF24068">
    <property type="entry name" value="TPD1_C"/>
    <property type="match status" value="1"/>
</dbReference>
<name>A0A2C9WG54_MANES</name>
<sequence length="128" mass="14090">MAKILLLCALFFMSFIIQGNCQPCGPSDIEISQSKTGKKVQNKPEWKVTIQNKCVCTQQDIELDCKGFQTTEPIDPSILAVNQNATGECLIVKDGGILHGSRVDQVVFNYAWDTQFPFKAIATSSLCS</sequence>
<proteinExistence type="predicted"/>
<protein>
    <submittedName>
        <fullName evidence="3">Uncharacterized protein</fullName>
    </submittedName>
</protein>
<organism evidence="3 4">
    <name type="scientific">Manihot esculenta</name>
    <name type="common">Cassava</name>
    <name type="synonym">Jatropha manihot</name>
    <dbReference type="NCBI Taxonomy" id="3983"/>
    <lineage>
        <taxon>Eukaryota</taxon>
        <taxon>Viridiplantae</taxon>
        <taxon>Streptophyta</taxon>
        <taxon>Embryophyta</taxon>
        <taxon>Tracheophyta</taxon>
        <taxon>Spermatophyta</taxon>
        <taxon>Magnoliopsida</taxon>
        <taxon>eudicotyledons</taxon>
        <taxon>Gunneridae</taxon>
        <taxon>Pentapetalae</taxon>
        <taxon>rosids</taxon>
        <taxon>fabids</taxon>
        <taxon>Malpighiales</taxon>
        <taxon>Euphorbiaceae</taxon>
        <taxon>Crotonoideae</taxon>
        <taxon>Manihoteae</taxon>
        <taxon>Manihot</taxon>
    </lineage>
</organism>
<keyword evidence="1 2" id="KW-0732">Signal</keyword>
<comment type="caution">
    <text evidence="3">The sequence shown here is derived from an EMBL/GenBank/DDBJ whole genome shotgun (WGS) entry which is preliminary data.</text>
</comment>